<dbReference type="Proteomes" id="UP001153334">
    <property type="component" value="Unassembled WGS sequence"/>
</dbReference>
<proteinExistence type="predicted"/>
<protein>
    <submittedName>
        <fullName evidence="1">Uncharacterized protein</fullName>
    </submittedName>
</protein>
<sequence length="343" mass="36396">MVNLSDVIASNERIPSALPPGLVAVFVGGTSGVGEYTLKAFARYARAPKVIIIGRSQEAANRILDECRQLSPDGHFEFIGADVSLLKNVDDVCRQIYQKVSVINVLFESQGSMAFQSETSEGLPMAFALAAHSRLRFILNLLPLLQRADSLRRVVSVGAATCEGAIDLSNIACTGFELIKMRNQIASIGTLLLEAAQRRAPEVAFVHTVPGVVESGIMRDVQPTLRLSIIIAVSRLLAPFINVPPAECGERHVFAATSAAFAPAHGNLYAGVPLDGLSLETARGTDGSAGSGVYSLSPKNDPALAKVEEVLRGFRGDGTAAKVWDSIVGDSVRITGLESTVQN</sequence>
<gene>
    <name evidence="1" type="ORF">ONZ43_g1981</name>
</gene>
<evidence type="ECO:0000313" key="2">
    <source>
        <dbReference type="Proteomes" id="UP001153334"/>
    </source>
</evidence>
<organism evidence="1 2">
    <name type="scientific">Nemania bipapillata</name>
    <dbReference type="NCBI Taxonomy" id="110536"/>
    <lineage>
        <taxon>Eukaryota</taxon>
        <taxon>Fungi</taxon>
        <taxon>Dikarya</taxon>
        <taxon>Ascomycota</taxon>
        <taxon>Pezizomycotina</taxon>
        <taxon>Sordariomycetes</taxon>
        <taxon>Xylariomycetidae</taxon>
        <taxon>Xylariales</taxon>
        <taxon>Xylariaceae</taxon>
        <taxon>Nemania</taxon>
    </lineage>
</organism>
<reference evidence="1" key="1">
    <citation type="submission" date="2022-11" db="EMBL/GenBank/DDBJ databases">
        <title>Genome Sequence of Nemania bipapillata.</title>
        <authorList>
            <person name="Buettner E."/>
        </authorList>
    </citation>
    <scope>NUCLEOTIDE SEQUENCE</scope>
    <source>
        <strain evidence="1">CP14</strain>
    </source>
</reference>
<name>A0ACC2J2E2_9PEZI</name>
<comment type="caution">
    <text evidence="1">The sequence shown here is derived from an EMBL/GenBank/DDBJ whole genome shotgun (WGS) entry which is preliminary data.</text>
</comment>
<accession>A0ACC2J2E2</accession>
<keyword evidence="2" id="KW-1185">Reference proteome</keyword>
<dbReference type="EMBL" id="JAPESX010000380">
    <property type="protein sequence ID" value="KAJ8121610.1"/>
    <property type="molecule type" value="Genomic_DNA"/>
</dbReference>
<evidence type="ECO:0000313" key="1">
    <source>
        <dbReference type="EMBL" id="KAJ8121610.1"/>
    </source>
</evidence>